<feature type="compositionally biased region" description="Polar residues" evidence="1">
    <location>
        <begin position="25"/>
        <end position="34"/>
    </location>
</feature>
<organism evidence="3 4">
    <name type="scientific">Sporothrix epigloea</name>
    <dbReference type="NCBI Taxonomy" id="1892477"/>
    <lineage>
        <taxon>Eukaryota</taxon>
        <taxon>Fungi</taxon>
        <taxon>Dikarya</taxon>
        <taxon>Ascomycota</taxon>
        <taxon>Pezizomycotina</taxon>
        <taxon>Sordariomycetes</taxon>
        <taxon>Sordariomycetidae</taxon>
        <taxon>Ophiostomatales</taxon>
        <taxon>Ophiostomataceae</taxon>
        <taxon>Sporothrix</taxon>
    </lineage>
</organism>
<accession>A0ABP0DTW3</accession>
<feature type="compositionally biased region" description="Low complexity" evidence="1">
    <location>
        <begin position="1"/>
        <end position="14"/>
    </location>
</feature>
<feature type="region of interest" description="Disordered" evidence="1">
    <location>
        <begin position="133"/>
        <end position="446"/>
    </location>
</feature>
<gene>
    <name evidence="3" type="ORF">SEPCBS119000_004724</name>
</gene>
<feature type="compositionally biased region" description="Acidic residues" evidence="1">
    <location>
        <begin position="385"/>
        <end position="400"/>
    </location>
</feature>
<feature type="compositionally biased region" description="Polar residues" evidence="1">
    <location>
        <begin position="358"/>
        <end position="372"/>
    </location>
</feature>
<feature type="region of interest" description="Disordered" evidence="1">
    <location>
        <begin position="66"/>
        <end position="109"/>
    </location>
</feature>
<feature type="compositionally biased region" description="Polar residues" evidence="1">
    <location>
        <begin position="66"/>
        <end position="85"/>
    </location>
</feature>
<comment type="caution">
    <text evidence="3">The sequence shown here is derived from an EMBL/GenBank/DDBJ whole genome shotgun (WGS) entry which is preliminary data.</text>
</comment>
<dbReference type="Proteomes" id="UP001642502">
    <property type="component" value="Unassembled WGS sequence"/>
</dbReference>
<evidence type="ECO:0000256" key="1">
    <source>
        <dbReference type="SAM" id="MobiDB-lite"/>
    </source>
</evidence>
<reference evidence="3 4" key="1">
    <citation type="submission" date="2024-01" db="EMBL/GenBank/DDBJ databases">
        <authorList>
            <person name="Allen C."/>
            <person name="Tagirdzhanova G."/>
        </authorList>
    </citation>
    <scope>NUCLEOTIDE SEQUENCE [LARGE SCALE GENOMIC DNA]</scope>
    <source>
        <strain evidence="3 4">CBS 119000</strain>
    </source>
</reference>
<evidence type="ECO:0000313" key="3">
    <source>
        <dbReference type="EMBL" id="CAK7271669.1"/>
    </source>
</evidence>
<dbReference type="EMBL" id="CAWUON010000076">
    <property type="protein sequence ID" value="CAK7271669.1"/>
    <property type="molecule type" value="Genomic_DNA"/>
</dbReference>
<feature type="domain" description="Inner kinetochore subunit AME1" evidence="2">
    <location>
        <begin position="465"/>
        <end position="671"/>
    </location>
</feature>
<proteinExistence type="predicted"/>
<feature type="compositionally biased region" description="Acidic residues" evidence="1">
    <location>
        <begin position="283"/>
        <end position="294"/>
    </location>
</feature>
<evidence type="ECO:0000259" key="2">
    <source>
        <dbReference type="Pfam" id="PF20994"/>
    </source>
</evidence>
<sequence length="688" mass="74249">MLELASPSSPSAARAAKRQPVPMQKSRSPPGQRSETGEALEADELSPELSTLINVSLKSGKAATGISSAIGSKTRNPQQPETNTRAKGDGGTMVSKLAKPKHGGSADAVDELSSPVLSIILDSSPNYLMTSSIAASSSPLARKSAVGTRAARNTRSVRTSRLYIESRASDAATPQAAEARKKRGSQTSPDEELDELSPEQSSVTTLPQPSTRRAIRPSRREATKPPSSVLASRPIERVPPQAARLSALSGQPSTTMPSNSNRRSPRLSNGQETSAGLDKVNEENEENEEAEEINALEAAKVIGRKRPRRSPVRAPSPELGSEHSQTGSASQPAAIIDADGNSTPARQSRRQRLQEQSVASQNQQRLAKSTKQPAKRKRRRAADDSGAEVEDDGSQGEEVQEGSSRAAKTSRRGPPVPIVVQRYSQFGRNSRRSRAGSAASDDENFNEVDEGDELAATDADIAFANRSGVNAVDVLAQICEDIVEQKLQTLQEKHRQARQQQLEAAEGDKSEAAAMCKEIIVSRRALESFQQELRARLLTQAVAVDALHALRKRVSAAHKEKLALRQEILRIRAERDQVALRMDALRAQHHERVHEAMKTATISATMHDIDLAVEQGRAAPELTATQQKAADLANLELIVRQVIEQVSGGSRSSHNGGTLQQITDFNDFLERTATVLEGRKMSARAVVV</sequence>
<dbReference type="InterPro" id="IPR048743">
    <property type="entry name" value="AME1"/>
</dbReference>
<evidence type="ECO:0000313" key="4">
    <source>
        <dbReference type="Proteomes" id="UP001642502"/>
    </source>
</evidence>
<dbReference type="Pfam" id="PF20994">
    <property type="entry name" value="CENPU"/>
    <property type="match status" value="1"/>
</dbReference>
<protein>
    <recommendedName>
        <fullName evidence="2">Inner kinetochore subunit AME1 domain-containing protein</fullName>
    </recommendedName>
</protein>
<feature type="compositionally biased region" description="Polar residues" evidence="1">
    <location>
        <begin position="322"/>
        <end position="331"/>
    </location>
</feature>
<feature type="compositionally biased region" description="Basic residues" evidence="1">
    <location>
        <begin position="302"/>
        <end position="311"/>
    </location>
</feature>
<feature type="region of interest" description="Disordered" evidence="1">
    <location>
        <begin position="1"/>
        <end position="48"/>
    </location>
</feature>
<feature type="compositionally biased region" description="Polar residues" evidence="1">
    <location>
        <begin position="198"/>
        <end position="211"/>
    </location>
</feature>
<name>A0ABP0DTW3_9PEZI</name>
<keyword evidence="4" id="KW-1185">Reference proteome</keyword>
<feature type="compositionally biased region" description="Low complexity" evidence="1">
    <location>
        <begin position="257"/>
        <end position="269"/>
    </location>
</feature>